<feature type="compositionally biased region" description="Polar residues" evidence="1">
    <location>
        <begin position="105"/>
        <end position="117"/>
    </location>
</feature>
<feature type="compositionally biased region" description="Acidic residues" evidence="1">
    <location>
        <begin position="14"/>
        <end position="25"/>
    </location>
</feature>
<feature type="compositionally biased region" description="Polar residues" evidence="1">
    <location>
        <begin position="278"/>
        <end position="297"/>
    </location>
</feature>
<feature type="compositionally biased region" description="Pro residues" evidence="1">
    <location>
        <begin position="735"/>
        <end position="755"/>
    </location>
</feature>
<feature type="compositionally biased region" description="Polar residues" evidence="1">
    <location>
        <begin position="922"/>
        <end position="938"/>
    </location>
</feature>
<sequence>MPRHQPAGSGGLGIEDELSFGSDEDLLADVGEIRISNEVPPLSSTHHAQASASSSHGAKSEKKGMFKSLGGGGGGSAVKKEKEKDKRKRTATEETVRLAPPITAPINTISSTAVGSSSHKKDKSGRHLAKSALVIDPNLESVLDLSNMAHSRASTGSSSSAGARTTGSTPSLVSSGYGKDSVSRKKGLMGALRGFGKSGGGKKEELISQRSLAQMRSRESIGTRSDISRQQSFDLTSSTFSSPRTDSSGHSHLLHQHHHALAPISMSPFQAHPPDLTTPESTIRSSTASGSMSLSKHTNTESRATQDKVIRPSLVSRSTTSSLGLPLPPPSPLSAGLSDITSVLLPTFPASVASLSSIQILSATVIRRVFFSGSSGMPDKERGGSIKSLASVLSGGANVHNAGPAASRKPMWITQQLVLTSFKVGGSTPQATPDPNEYSERSSSCRTISHLHLFNIPGSSGNPSNKSPSKSSPIGLEGEIERQMIRADSTAGVWEDDEGKRKCVMRISFGREAEGDSEWVVEMRNSEQLQEWIRQIKSIAIVVRAENEGHGAVIRDAYTSGAVRGDDLALELDMARHASLRSPTSSTSRSGSISGLSYPASNHRDSLISELSGNGPALPYLPEKVQLDRPVIDRNPSAARAESPDMLGSPAQESDDRLASHMNDLSINRSRSLYRTLDDPTATPDSSRAESASSARTPAISRVGGSLHRHNKQGSWSSSASGGSSVARRYGGSKVPPPPAAPPPTAPLPALPNPPFQHARSIDLGEEVEFSPSFTSGKEGVEPRLSLPSPSSDDTDLALLQARQSARSSSLPTAASPDDAAKIAANKRKERLMAAFKPIPLVPELETSPRMGNGNGHGNGGTLSAISSPRADSVDIDISSPIIRPPTPPRTKSASSLSADPQHKHQVQADEETPLELYTPTGAHTSSFPLPPSTSQMTDDTIESMSVSVLSTPSTISELRPEPARYASSISSVPSMGSGTSSGRRRRERKVAVDIMSEFSETSDAQFAVDGEEEINENRPRVIRFA</sequence>
<feature type="compositionally biased region" description="Low complexity" evidence="1">
    <location>
        <begin position="236"/>
        <end position="251"/>
    </location>
</feature>
<dbReference type="OrthoDB" id="2596526at2759"/>
<feature type="compositionally biased region" description="Basic and acidic residues" evidence="1">
    <location>
        <begin position="298"/>
        <end position="310"/>
    </location>
</feature>
<feature type="region of interest" description="Disordered" evidence="1">
    <location>
        <begin position="578"/>
        <end position="599"/>
    </location>
</feature>
<feature type="compositionally biased region" description="Low complexity" evidence="1">
    <location>
        <begin position="151"/>
        <end position="169"/>
    </location>
</feature>
<dbReference type="Proteomes" id="UP000092666">
    <property type="component" value="Unassembled WGS sequence"/>
</dbReference>
<feature type="region of interest" description="Disordered" evidence="1">
    <location>
        <begin position="1"/>
        <end position="25"/>
    </location>
</feature>
<dbReference type="AlphaFoldDB" id="A0A1B9GUF7"/>
<feature type="compositionally biased region" description="Polar residues" evidence="1">
    <location>
        <begin position="222"/>
        <end position="235"/>
    </location>
</feature>
<feature type="compositionally biased region" description="Basic residues" evidence="1">
    <location>
        <begin position="118"/>
        <end position="127"/>
    </location>
</feature>
<evidence type="ECO:0000313" key="2">
    <source>
        <dbReference type="EMBL" id="OCF34690.1"/>
    </source>
</evidence>
<feature type="compositionally biased region" description="Basic and acidic residues" evidence="1">
    <location>
        <begin position="78"/>
        <end position="96"/>
    </location>
</feature>
<feature type="region of interest" description="Disordered" evidence="1">
    <location>
        <begin position="151"/>
        <end position="327"/>
    </location>
</feature>
<feature type="compositionally biased region" description="Low complexity" evidence="1">
    <location>
        <begin position="43"/>
        <end position="57"/>
    </location>
</feature>
<feature type="compositionally biased region" description="Low complexity" evidence="1">
    <location>
        <begin position="580"/>
        <end position="597"/>
    </location>
</feature>
<feature type="compositionally biased region" description="Low complexity" evidence="1">
    <location>
        <begin position="457"/>
        <end position="473"/>
    </location>
</feature>
<feature type="region of interest" description="Disordered" evidence="1">
    <location>
        <begin position="965"/>
        <end position="989"/>
    </location>
</feature>
<feature type="compositionally biased region" description="Low complexity" evidence="1">
    <location>
        <begin position="968"/>
        <end position="982"/>
    </location>
</feature>
<dbReference type="EMBL" id="KV700124">
    <property type="protein sequence ID" value="OCF34690.1"/>
    <property type="molecule type" value="Genomic_DNA"/>
</dbReference>
<organism evidence="2 3">
    <name type="scientific">Kwoniella heveanensis BCC8398</name>
    <dbReference type="NCBI Taxonomy" id="1296120"/>
    <lineage>
        <taxon>Eukaryota</taxon>
        <taxon>Fungi</taxon>
        <taxon>Dikarya</taxon>
        <taxon>Basidiomycota</taxon>
        <taxon>Agaricomycotina</taxon>
        <taxon>Tremellomycetes</taxon>
        <taxon>Tremellales</taxon>
        <taxon>Cryptococcaceae</taxon>
        <taxon>Kwoniella</taxon>
    </lineage>
</organism>
<keyword evidence="3" id="KW-1185">Reference proteome</keyword>
<gene>
    <name evidence="2" type="ORF">I316_03733</name>
</gene>
<evidence type="ECO:0008006" key="4">
    <source>
        <dbReference type="Google" id="ProtNLM"/>
    </source>
</evidence>
<evidence type="ECO:0000313" key="3">
    <source>
        <dbReference type="Proteomes" id="UP000092666"/>
    </source>
</evidence>
<name>A0A1B9GUF7_9TREE</name>
<proteinExistence type="predicted"/>
<evidence type="ECO:0000256" key="1">
    <source>
        <dbReference type="SAM" id="MobiDB-lite"/>
    </source>
</evidence>
<reference evidence="3" key="2">
    <citation type="submission" date="2013-12" db="EMBL/GenBank/DDBJ databases">
        <title>Evolution of pathogenesis and genome organization in the Tremellales.</title>
        <authorList>
            <person name="Cuomo C."/>
            <person name="Litvintseva A."/>
            <person name="Heitman J."/>
            <person name="Chen Y."/>
            <person name="Sun S."/>
            <person name="Springer D."/>
            <person name="Dromer F."/>
            <person name="Young S."/>
            <person name="Zeng Q."/>
            <person name="Chapman S."/>
            <person name="Gujja S."/>
            <person name="Saif S."/>
            <person name="Birren B."/>
        </authorList>
    </citation>
    <scope>NUCLEOTIDE SEQUENCE [LARGE SCALE GENOMIC DNA]</scope>
    <source>
        <strain evidence="3">BCC8398</strain>
    </source>
</reference>
<feature type="region of interest" description="Disordered" evidence="1">
    <location>
        <begin position="844"/>
        <end position="938"/>
    </location>
</feature>
<feature type="region of interest" description="Disordered" evidence="1">
    <location>
        <begin position="455"/>
        <end position="474"/>
    </location>
</feature>
<accession>A0A1B9GUF7</accession>
<feature type="region of interest" description="Disordered" evidence="1">
    <location>
        <begin position="38"/>
        <end position="127"/>
    </location>
</feature>
<feature type="compositionally biased region" description="Low complexity" evidence="1">
    <location>
        <begin position="714"/>
        <end position="733"/>
    </location>
</feature>
<reference evidence="2 3" key="1">
    <citation type="submission" date="2013-07" db="EMBL/GenBank/DDBJ databases">
        <title>The Genome Sequence of Cryptococcus heveanensis BCC8398.</title>
        <authorList>
            <consortium name="The Broad Institute Genome Sequencing Platform"/>
            <person name="Cuomo C."/>
            <person name="Litvintseva A."/>
            <person name="Chen Y."/>
            <person name="Heitman J."/>
            <person name="Sun S."/>
            <person name="Springer D."/>
            <person name="Dromer F."/>
            <person name="Young S.K."/>
            <person name="Zeng Q."/>
            <person name="Gargeya S."/>
            <person name="Fitzgerald M."/>
            <person name="Abouelleil A."/>
            <person name="Alvarado L."/>
            <person name="Berlin A.M."/>
            <person name="Chapman S.B."/>
            <person name="Dewar J."/>
            <person name="Goldberg J."/>
            <person name="Griggs A."/>
            <person name="Gujja S."/>
            <person name="Hansen M."/>
            <person name="Howarth C."/>
            <person name="Imamovic A."/>
            <person name="Larimer J."/>
            <person name="McCowan C."/>
            <person name="Murphy C."/>
            <person name="Pearson M."/>
            <person name="Priest M."/>
            <person name="Roberts A."/>
            <person name="Saif S."/>
            <person name="Shea T."/>
            <person name="Sykes S."/>
            <person name="Wortman J."/>
            <person name="Nusbaum C."/>
            <person name="Birren B."/>
        </authorList>
    </citation>
    <scope>NUCLEOTIDE SEQUENCE [LARGE SCALE GENOMIC DNA]</scope>
    <source>
        <strain evidence="2 3">BCC8398</strain>
    </source>
</reference>
<feature type="region of interest" description="Disordered" evidence="1">
    <location>
        <begin position="671"/>
        <end position="758"/>
    </location>
</feature>
<protein>
    <recommendedName>
        <fullName evidence="4">PH domain-containing protein</fullName>
    </recommendedName>
</protein>
<feature type="compositionally biased region" description="Low complexity" evidence="1">
    <location>
        <begin position="783"/>
        <end position="795"/>
    </location>
</feature>
<feature type="region of interest" description="Disordered" evidence="1">
    <location>
        <begin position="637"/>
        <end position="656"/>
    </location>
</feature>
<feature type="region of interest" description="Disordered" evidence="1">
    <location>
        <begin position="771"/>
        <end position="795"/>
    </location>
</feature>